<dbReference type="GO" id="GO:0005794">
    <property type="term" value="C:Golgi apparatus"/>
    <property type="evidence" value="ECO:0007669"/>
    <property type="project" value="UniProtKB-SubCell"/>
</dbReference>
<evidence type="ECO:0000256" key="7">
    <source>
        <dbReference type="ARBA" id="ARBA00022525"/>
    </source>
</evidence>
<evidence type="ECO:0000256" key="9">
    <source>
        <dbReference type="ARBA" id="ARBA00022658"/>
    </source>
</evidence>
<dbReference type="EMBL" id="JBGFUD010003096">
    <property type="protein sequence ID" value="MFH4978334.1"/>
    <property type="molecule type" value="Genomic_DNA"/>
</dbReference>
<dbReference type="GO" id="GO:0016020">
    <property type="term" value="C:membrane"/>
    <property type="evidence" value="ECO:0007669"/>
    <property type="project" value="UniProtKB-SubCell"/>
</dbReference>
<evidence type="ECO:0000259" key="16">
    <source>
        <dbReference type="Pfam" id="PF13499"/>
    </source>
</evidence>
<evidence type="ECO:0000256" key="12">
    <source>
        <dbReference type="ARBA" id="ARBA00023034"/>
    </source>
</evidence>
<keyword evidence="12" id="KW-0333">Golgi apparatus</keyword>
<accession>A0ABD6ELZ3</accession>
<comment type="caution">
    <text evidence="18">The sequence shown here is derived from an EMBL/GenBank/DDBJ whole genome shotgun (WGS) entry which is preliminary data.</text>
</comment>
<dbReference type="InterPro" id="IPR040250">
    <property type="entry name" value="Nucleobindin"/>
</dbReference>
<feature type="domain" description="EF-hand" evidence="16">
    <location>
        <begin position="233"/>
        <end position="307"/>
    </location>
</feature>
<gene>
    <name evidence="18" type="ORF">AB6A40_005043</name>
</gene>
<feature type="domain" description="NUCB1-like N-terminal" evidence="17">
    <location>
        <begin position="23"/>
        <end position="150"/>
    </location>
</feature>
<evidence type="ECO:0000256" key="15">
    <source>
        <dbReference type="SAM" id="SignalP"/>
    </source>
</evidence>
<evidence type="ECO:0000256" key="1">
    <source>
        <dbReference type="ARBA" id="ARBA00004370"/>
    </source>
</evidence>
<keyword evidence="6" id="KW-0963">Cytoplasm</keyword>
<comment type="subcellular location">
    <subcellularLocation>
        <location evidence="2">Cytoplasm</location>
    </subcellularLocation>
    <subcellularLocation>
        <location evidence="3">Golgi apparatus</location>
    </subcellularLocation>
    <subcellularLocation>
        <location evidence="1">Membrane</location>
    </subcellularLocation>
    <subcellularLocation>
        <location evidence="4">Secreted</location>
    </subcellularLocation>
</comment>
<dbReference type="AlphaFoldDB" id="A0ABD6ELZ3"/>
<keyword evidence="19" id="KW-1185">Reference proteome</keyword>
<keyword evidence="8" id="KW-0597">Phosphoprotein</keyword>
<evidence type="ECO:0000256" key="10">
    <source>
        <dbReference type="ARBA" id="ARBA00022729"/>
    </source>
</evidence>
<evidence type="ECO:0000256" key="3">
    <source>
        <dbReference type="ARBA" id="ARBA00004555"/>
    </source>
</evidence>
<keyword evidence="7" id="KW-0964">Secreted</keyword>
<dbReference type="SUPFAM" id="SSF47473">
    <property type="entry name" value="EF-hand"/>
    <property type="match status" value="1"/>
</dbReference>
<comment type="similarity">
    <text evidence="5">Belongs to the nucleobindin family.</text>
</comment>
<sequence length="349" mass="41885">MEWCFLTYALLFLPFHRCAPPHRPEAEELKREQLEEQKINPFNHLDYHRYLEAVVKQIQADSTFDERLRKMNEQEIREGKIADYLHELSPIVLERLRMVKAAEIKRIQANIQANQVKNGGDTKDTTVPKHIDLSTSAFEPEDLRRLIKATFSDMEELDKKRREDFKEYKMQKEAELEHKMKKLTPEERAKVEEEYRKMERAQQDHEKLKHPGSRDQFEEVWEEKDELPKDAYDAKTFFNLHDKNGDGRWSKQEIELLFDIELSKLYNESDPNFDARTMNEERHRMREHVFNQMDKNKDSFITLEEFLSDEEAQRSKVEAGWEDLGDNRVYTKEELEAFKEAYAKEKGHR</sequence>
<dbReference type="Proteomes" id="UP001608902">
    <property type="component" value="Unassembled WGS sequence"/>
</dbReference>
<evidence type="ECO:0000313" key="19">
    <source>
        <dbReference type="Proteomes" id="UP001608902"/>
    </source>
</evidence>
<name>A0ABD6ELZ3_9BILA</name>
<dbReference type="Pfam" id="PF25434">
    <property type="entry name" value="NUCB1_N"/>
    <property type="match status" value="1"/>
</dbReference>
<evidence type="ECO:0000256" key="11">
    <source>
        <dbReference type="ARBA" id="ARBA00022737"/>
    </source>
</evidence>
<evidence type="ECO:0000256" key="6">
    <source>
        <dbReference type="ARBA" id="ARBA00022490"/>
    </source>
</evidence>
<evidence type="ECO:0000256" key="4">
    <source>
        <dbReference type="ARBA" id="ARBA00004613"/>
    </source>
</evidence>
<proteinExistence type="inferred from homology"/>
<evidence type="ECO:0008006" key="20">
    <source>
        <dbReference type="Google" id="ProtNLM"/>
    </source>
</evidence>
<keyword evidence="10 15" id="KW-0732">Signal</keyword>
<keyword evidence="14" id="KW-0472">Membrane</keyword>
<feature type="signal peptide" evidence="15">
    <location>
        <begin position="1"/>
        <end position="18"/>
    </location>
</feature>
<feature type="chain" id="PRO_5044848977" description="Nucleobindin-1" evidence="15">
    <location>
        <begin position="19"/>
        <end position="349"/>
    </location>
</feature>
<evidence type="ECO:0000256" key="13">
    <source>
        <dbReference type="ARBA" id="ARBA00023125"/>
    </source>
</evidence>
<evidence type="ECO:0000256" key="8">
    <source>
        <dbReference type="ARBA" id="ARBA00022553"/>
    </source>
</evidence>
<evidence type="ECO:0000256" key="5">
    <source>
        <dbReference type="ARBA" id="ARBA00008063"/>
    </source>
</evidence>
<dbReference type="PANTHER" id="PTHR19237:SF20">
    <property type="entry name" value="NUCLEOBINDIN 1"/>
    <property type="match status" value="1"/>
</dbReference>
<keyword evidence="9" id="KW-0344">Guanine-nucleotide releasing factor</keyword>
<dbReference type="InterPro" id="IPR002048">
    <property type="entry name" value="EF_hand_dom"/>
</dbReference>
<keyword evidence="11" id="KW-0677">Repeat</keyword>
<evidence type="ECO:0000259" key="17">
    <source>
        <dbReference type="Pfam" id="PF25434"/>
    </source>
</evidence>
<evidence type="ECO:0000256" key="14">
    <source>
        <dbReference type="ARBA" id="ARBA00023136"/>
    </source>
</evidence>
<reference evidence="18 19" key="1">
    <citation type="submission" date="2024-08" db="EMBL/GenBank/DDBJ databases">
        <title>Gnathostoma spinigerum genome.</title>
        <authorList>
            <person name="Gonzalez-Bertolin B."/>
            <person name="Monzon S."/>
            <person name="Zaballos A."/>
            <person name="Jimenez P."/>
            <person name="Dekumyoy P."/>
            <person name="Varona S."/>
            <person name="Cuesta I."/>
            <person name="Sumanam S."/>
            <person name="Adisakwattana P."/>
            <person name="Gasser R.B."/>
            <person name="Hernandez-Gonzalez A."/>
            <person name="Young N.D."/>
            <person name="Perteguer M.J."/>
        </authorList>
    </citation>
    <scope>NUCLEOTIDE SEQUENCE [LARGE SCALE GENOMIC DNA]</scope>
    <source>
        <strain evidence="18">AL3</strain>
        <tissue evidence="18">Liver</tissue>
    </source>
</reference>
<organism evidence="18 19">
    <name type="scientific">Gnathostoma spinigerum</name>
    <dbReference type="NCBI Taxonomy" id="75299"/>
    <lineage>
        <taxon>Eukaryota</taxon>
        <taxon>Metazoa</taxon>
        <taxon>Ecdysozoa</taxon>
        <taxon>Nematoda</taxon>
        <taxon>Chromadorea</taxon>
        <taxon>Rhabditida</taxon>
        <taxon>Spirurina</taxon>
        <taxon>Gnathostomatomorpha</taxon>
        <taxon>Gnathostomatoidea</taxon>
        <taxon>Gnathostomatidae</taxon>
        <taxon>Gnathostoma</taxon>
    </lineage>
</organism>
<keyword evidence="13" id="KW-0238">DNA-binding</keyword>
<evidence type="ECO:0000313" key="18">
    <source>
        <dbReference type="EMBL" id="MFH4978334.1"/>
    </source>
</evidence>
<dbReference type="InterPro" id="IPR057576">
    <property type="entry name" value="NUCB1_N"/>
</dbReference>
<dbReference type="Gene3D" id="1.10.238.10">
    <property type="entry name" value="EF-hand"/>
    <property type="match status" value="1"/>
</dbReference>
<dbReference type="InterPro" id="IPR011992">
    <property type="entry name" value="EF-hand-dom_pair"/>
</dbReference>
<dbReference type="Pfam" id="PF13499">
    <property type="entry name" value="EF-hand_7"/>
    <property type="match status" value="1"/>
</dbReference>
<dbReference type="GO" id="GO:0005576">
    <property type="term" value="C:extracellular region"/>
    <property type="evidence" value="ECO:0007669"/>
    <property type="project" value="UniProtKB-SubCell"/>
</dbReference>
<protein>
    <recommendedName>
        <fullName evidence="20">Nucleobindin-1</fullName>
    </recommendedName>
</protein>
<dbReference type="PANTHER" id="PTHR19237">
    <property type="entry name" value="NUCLEOBINDIN"/>
    <property type="match status" value="1"/>
</dbReference>
<evidence type="ECO:0000256" key="2">
    <source>
        <dbReference type="ARBA" id="ARBA00004496"/>
    </source>
</evidence>